<proteinExistence type="predicted"/>
<dbReference type="Pfam" id="PF00581">
    <property type="entry name" value="Rhodanese"/>
    <property type="match status" value="2"/>
</dbReference>
<keyword evidence="4" id="KW-0670">Pyruvate</keyword>
<dbReference type="CDD" id="cd01448">
    <property type="entry name" value="TST_Repeat_1"/>
    <property type="match status" value="1"/>
</dbReference>
<keyword evidence="1 4" id="KW-0808">Transferase</keyword>
<dbReference type="CDD" id="cd01449">
    <property type="entry name" value="TST_Repeat_2"/>
    <property type="match status" value="1"/>
</dbReference>
<keyword evidence="2" id="KW-0677">Repeat</keyword>
<dbReference type="SMART" id="SM00450">
    <property type="entry name" value="RHOD"/>
    <property type="match status" value="2"/>
</dbReference>
<dbReference type="SUPFAM" id="SSF52821">
    <property type="entry name" value="Rhodanese/Cell cycle control phosphatase"/>
    <property type="match status" value="2"/>
</dbReference>
<gene>
    <name evidence="4" type="ORF">SAMN05421748_112211</name>
</gene>
<evidence type="ECO:0000256" key="2">
    <source>
        <dbReference type="ARBA" id="ARBA00022737"/>
    </source>
</evidence>
<dbReference type="EMBL" id="OBDY01000012">
    <property type="protein sequence ID" value="SNY52015.1"/>
    <property type="molecule type" value="Genomic_DNA"/>
</dbReference>
<dbReference type="PANTHER" id="PTHR11364:SF27">
    <property type="entry name" value="SULFURTRANSFERASE"/>
    <property type="match status" value="1"/>
</dbReference>
<dbReference type="GO" id="GO:0004792">
    <property type="term" value="F:thiosulfate-cyanide sulfurtransferase activity"/>
    <property type="evidence" value="ECO:0007669"/>
    <property type="project" value="TreeGrafter"/>
</dbReference>
<dbReference type="AlphaFoldDB" id="A0A285IVF1"/>
<dbReference type="PANTHER" id="PTHR11364">
    <property type="entry name" value="THIOSULFATE SULFERTANSFERASE"/>
    <property type="match status" value="1"/>
</dbReference>
<accession>A0A285IVF1</accession>
<evidence type="ECO:0000313" key="4">
    <source>
        <dbReference type="EMBL" id="SNY52015.1"/>
    </source>
</evidence>
<dbReference type="InterPro" id="IPR045078">
    <property type="entry name" value="TST/MPST-like"/>
</dbReference>
<organism evidence="4 5">
    <name type="scientific">Paractinoplanes atraurantiacus</name>
    <dbReference type="NCBI Taxonomy" id="1036182"/>
    <lineage>
        <taxon>Bacteria</taxon>
        <taxon>Bacillati</taxon>
        <taxon>Actinomycetota</taxon>
        <taxon>Actinomycetes</taxon>
        <taxon>Micromonosporales</taxon>
        <taxon>Micromonosporaceae</taxon>
        <taxon>Paractinoplanes</taxon>
    </lineage>
</organism>
<feature type="domain" description="Rhodanese" evidence="3">
    <location>
        <begin position="155"/>
        <end position="267"/>
    </location>
</feature>
<dbReference type="OrthoDB" id="9770030at2"/>
<dbReference type="InterPro" id="IPR001763">
    <property type="entry name" value="Rhodanese-like_dom"/>
</dbReference>
<dbReference type="Proteomes" id="UP000219612">
    <property type="component" value="Unassembled WGS sequence"/>
</dbReference>
<name>A0A285IVF1_9ACTN</name>
<dbReference type="RefSeq" id="WP_097322796.1">
    <property type="nucleotide sequence ID" value="NZ_OBDY01000012.1"/>
</dbReference>
<feature type="domain" description="Rhodanese" evidence="3">
    <location>
        <begin position="14"/>
        <end position="128"/>
    </location>
</feature>
<dbReference type="Gene3D" id="3.40.250.10">
    <property type="entry name" value="Rhodanese-like domain"/>
    <property type="match status" value="2"/>
</dbReference>
<dbReference type="PROSITE" id="PS50206">
    <property type="entry name" value="RHODANESE_3"/>
    <property type="match status" value="2"/>
</dbReference>
<evidence type="ECO:0000313" key="5">
    <source>
        <dbReference type="Proteomes" id="UP000219612"/>
    </source>
</evidence>
<protein>
    <submittedName>
        <fullName evidence="4">Thiosulfate/3-mercaptopyruvate sulfurtransferase</fullName>
    </submittedName>
</protein>
<evidence type="ECO:0000259" key="3">
    <source>
        <dbReference type="PROSITE" id="PS50206"/>
    </source>
</evidence>
<evidence type="ECO:0000256" key="1">
    <source>
        <dbReference type="ARBA" id="ARBA00022679"/>
    </source>
</evidence>
<dbReference type="InterPro" id="IPR036873">
    <property type="entry name" value="Rhodanese-like_dom_sf"/>
</dbReference>
<reference evidence="4 5" key="1">
    <citation type="submission" date="2017-09" db="EMBL/GenBank/DDBJ databases">
        <authorList>
            <person name="Ehlers B."/>
            <person name="Leendertz F.H."/>
        </authorList>
    </citation>
    <scope>NUCLEOTIDE SEQUENCE [LARGE SCALE GENOMIC DNA]</scope>
    <source>
        <strain evidence="4 5">CGMCC 4.6857</strain>
    </source>
</reference>
<sequence length="269" mass="28646">MIEPVVDVEWVRAHRDRLVLADVRAYLDGRSGRDAYHRGHLPGAVFADLDHDLAAAPTAAEGRHPLPDSEAFAVRMGELGIGDGDTVVAYDDAGGVMAARLVWMLRVLGHDAALLDGGIGVWDEELETAVPRPKVKTFTARPWPAERLATMDEAAGGASVVIDARQPERFRGESEPIDSRPGHIPGARNVSCRENVDATGRFLPAEVLRERFAAAGVTDGADVVSYCGSGVTACHNLLSLELAGFGPGRLYPGSWSQYAATERPAATGS</sequence>
<keyword evidence="5" id="KW-1185">Reference proteome</keyword>